<feature type="coiled-coil region" evidence="1">
    <location>
        <begin position="224"/>
        <end position="265"/>
    </location>
</feature>
<reference evidence="2" key="1">
    <citation type="submission" date="2020-11" db="EMBL/GenBank/DDBJ databases">
        <title>Sequencing the genomes of 1000 actinobacteria strains.</title>
        <authorList>
            <person name="Klenk H.-P."/>
        </authorList>
    </citation>
    <scope>NUCLEOTIDE SEQUENCE</scope>
    <source>
        <strain evidence="2">DSM 43175</strain>
    </source>
</reference>
<sequence length="414" mass="45439">MNESGAGAAAPMSREGIDHALRDLRAEQEKISTALLDLEGHDGTRLLKGARLAGETWRRWEDARAEIAMVWRLYDAYQKVLDTAAELRDRHQRPGAAVLVELTGLLAGESVEVPDGEIPLERRTLLGASQKRITLAEAVSRMSGGYARAAEVIAAADTAWTALLVPLEDIEETWRETARLAQGLDGSRHPELDRLGRELSALGQAARTDPLSLVRDGQVDTGRLHRLREALEALRASLAEAVRLRDGYEQRLAEVTASIADVEEAETRAREARTTATLKIDSARLPEPPALGTGLRHRLAGLETLRRAGRWAELAARVAELDRATGAALEQARDNLRLSTGLLDRRGELRGRLDAYKAKAGRLGFAEDERLAELYGKARELLWTSPCDLRRATAALAEYQRAIKARESGTEPGR</sequence>
<dbReference type="Proteomes" id="UP000614047">
    <property type="component" value="Unassembled WGS sequence"/>
</dbReference>
<accession>A0A931DQM2</accession>
<proteinExistence type="predicted"/>
<protein>
    <submittedName>
        <fullName evidence="2">Uncharacterized protein</fullName>
    </submittedName>
</protein>
<name>A0A931DQM2_9ACTN</name>
<evidence type="ECO:0000313" key="3">
    <source>
        <dbReference type="Proteomes" id="UP000614047"/>
    </source>
</evidence>
<dbReference type="RefSeq" id="WP_197014252.1">
    <property type="nucleotide sequence ID" value="NZ_BAABES010000002.1"/>
</dbReference>
<evidence type="ECO:0000313" key="2">
    <source>
        <dbReference type="EMBL" id="MBG6092006.1"/>
    </source>
</evidence>
<evidence type="ECO:0000256" key="1">
    <source>
        <dbReference type="SAM" id="Coils"/>
    </source>
</evidence>
<comment type="caution">
    <text evidence="2">The sequence shown here is derived from an EMBL/GenBank/DDBJ whole genome shotgun (WGS) entry which is preliminary data.</text>
</comment>
<gene>
    <name evidence="2" type="ORF">IW256_006119</name>
</gene>
<dbReference type="EMBL" id="JADOUA010000001">
    <property type="protein sequence ID" value="MBG6092006.1"/>
    <property type="molecule type" value="Genomic_DNA"/>
</dbReference>
<keyword evidence="1" id="KW-0175">Coiled coil</keyword>
<keyword evidence="3" id="KW-1185">Reference proteome</keyword>
<organism evidence="2 3">
    <name type="scientific">Actinomadura viridis</name>
    <dbReference type="NCBI Taxonomy" id="58110"/>
    <lineage>
        <taxon>Bacteria</taxon>
        <taxon>Bacillati</taxon>
        <taxon>Actinomycetota</taxon>
        <taxon>Actinomycetes</taxon>
        <taxon>Streptosporangiales</taxon>
        <taxon>Thermomonosporaceae</taxon>
        <taxon>Actinomadura</taxon>
    </lineage>
</organism>
<dbReference type="AlphaFoldDB" id="A0A931DQM2"/>